<feature type="compositionally biased region" description="Acidic residues" evidence="1">
    <location>
        <begin position="1"/>
        <end position="10"/>
    </location>
</feature>
<dbReference type="AlphaFoldDB" id="A0A1G5DCH0"/>
<dbReference type="InterPro" id="IPR000086">
    <property type="entry name" value="NUDIX_hydrolase_dom"/>
</dbReference>
<dbReference type="PROSITE" id="PS51462">
    <property type="entry name" value="NUDIX"/>
    <property type="match status" value="1"/>
</dbReference>
<feature type="domain" description="Nudix hydrolase" evidence="2">
    <location>
        <begin position="30"/>
        <end position="176"/>
    </location>
</feature>
<dbReference type="EMBL" id="FMUR01000008">
    <property type="protein sequence ID" value="SCY12405.1"/>
    <property type="molecule type" value="Genomic_DNA"/>
</dbReference>
<accession>A0A1G5DCH0</accession>
<protein>
    <submittedName>
        <fullName evidence="3">Isopentenyldiphosphate isomerase</fullName>
    </submittedName>
</protein>
<dbReference type="GO" id="GO:0009240">
    <property type="term" value="P:isopentenyl diphosphate biosynthetic process"/>
    <property type="evidence" value="ECO:0007669"/>
    <property type="project" value="TreeGrafter"/>
</dbReference>
<dbReference type="PANTHER" id="PTHR10885:SF20">
    <property type="entry name" value="NUDIX HYDROLASE DOMAIN-CONTAINING PROTEIN"/>
    <property type="match status" value="1"/>
</dbReference>
<dbReference type="OrthoDB" id="9804563at2"/>
<dbReference type="InterPro" id="IPR015797">
    <property type="entry name" value="NUDIX_hydrolase-like_dom_sf"/>
</dbReference>
<dbReference type="PANTHER" id="PTHR10885">
    <property type="entry name" value="ISOPENTENYL-DIPHOSPHATE DELTA-ISOMERASE"/>
    <property type="match status" value="1"/>
</dbReference>
<keyword evidence="3" id="KW-0413">Isomerase</keyword>
<evidence type="ECO:0000313" key="4">
    <source>
        <dbReference type="Proteomes" id="UP000183047"/>
    </source>
</evidence>
<dbReference type="GO" id="GO:0005737">
    <property type="term" value="C:cytoplasm"/>
    <property type="evidence" value="ECO:0007669"/>
    <property type="project" value="TreeGrafter"/>
</dbReference>
<gene>
    <name evidence="3" type="ORF">SAMN02910451_01453</name>
</gene>
<dbReference type="Gene3D" id="3.90.79.10">
    <property type="entry name" value="Nucleoside Triphosphate Pyrophosphohydrolase"/>
    <property type="match status" value="1"/>
</dbReference>
<reference evidence="4" key="1">
    <citation type="submission" date="2016-10" db="EMBL/GenBank/DDBJ databases">
        <authorList>
            <person name="Varghese N."/>
            <person name="Submissions S."/>
        </authorList>
    </citation>
    <scope>NUCLEOTIDE SEQUENCE [LARGE SCALE GENOMIC DNA]</scope>
    <source>
        <strain evidence="4">XBD2006</strain>
    </source>
</reference>
<dbReference type="RefSeq" id="WP_074462100.1">
    <property type="nucleotide sequence ID" value="NZ_FMUR01000008.1"/>
</dbReference>
<evidence type="ECO:0000256" key="1">
    <source>
        <dbReference type="SAM" id="MobiDB-lite"/>
    </source>
</evidence>
<proteinExistence type="predicted"/>
<keyword evidence="4" id="KW-1185">Reference proteome</keyword>
<organism evidence="3 4">
    <name type="scientific">Butyrivibrio hungatei</name>
    <dbReference type="NCBI Taxonomy" id="185008"/>
    <lineage>
        <taxon>Bacteria</taxon>
        <taxon>Bacillati</taxon>
        <taxon>Bacillota</taxon>
        <taxon>Clostridia</taxon>
        <taxon>Lachnospirales</taxon>
        <taxon>Lachnospiraceae</taxon>
        <taxon>Butyrivibrio</taxon>
    </lineage>
</organism>
<dbReference type="GO" id="GO:0004452">
    <property type="term" value="F:isopentenyl-diphosphate delta-isomerase activity"/>
    <property type="evidence" value="ECO:0007669"/>
    <property type="project" value="TreeGrafter"/>
</dbReference>
<dbReference type="Proteomes" id="UP000183047">
    <property type="component" value="Unassembled WGS sequence"/>
</dbReference>
<dbReference type="Pfam" id="PF00293">
    <property type="entry name" value="NUDIX"/>
    <property type="match status" value="1"/>
</dbReference>
<evidence type="ECO:0000313" key="3">
    <source>
        <dbReference type="EMBL" id="SCY12405.1"/>
    </source>
</evidence>
<dbReference type="CDD" id="cd04692">
    <property type="entry name" value="NUDIX_Hydrolase"/>
    <property type="match status" value="1"/>
</dbReference>
<evidence type="ECO:0000259" key="2">
    <source>
        <dbReference type="PROSITE" id="PS51462"/>
    </source>
</evidence>
<sequence>MAEELFDIVDENGNPTGETVSRSEAHAKGIRHRTAHIWVVRDNEGKKEVLLQKRALNKDSFPGKYDTSSAGHIQAGDEPLESALRELSEELGIEALAEQLHFVGTFFIGFEKEFHGKMFKDSEIAFVYAYEENVDISKLLIQKEELESVEWFDLEEVYKACLPPRDDRFCVPMGGLEMIRKYAAGSNRI</sequence>
<name>A0A1G5DCH0_9FIRM</name>
<dbReference type="SUPFAM" id="SSF55811">
    <property type="entry name" value="Nudix"/>
    <property type="match status" value="1"/>
</dbReference>
<feature type="region of interest" description="Disordered" evidence="1">
    <location>
        <begin position="1"/>
        <end position="28"/>
    </location>
</feature>